<evidence type="ECO:0000313" key="1">
    <source>
        <dbReference type="EMBL" id="SCM72265.1"/>
    </source>
</evidence>
<reference evidence="1" key="1">
    <citation type="submission" date="2016-08" db="EMBL/GenBank/DDBJ databases">
        <authorList>
            <person name="Seilhamer J.J."/>
        </authorList>
    </citation>
    <scope>NUCLEOTIDE SEQUENCE</scope>
    <source>
        <strain evidence="1">86</strain>
    </source>
</reference>
<dbReference type="AlphaFoldDB" id="A0A212L418"/>
<proteinExistence type="predicted"/>
<sequence>MAGSKHCVYTIFNCNARNMTNYVR</sequence>
<accession>A0A212L418</accession>
<gene>
    <name evidence="1" type="ORF">KL86PLE_100528</name>
</gene>
<name>A0A212L418_9HYPH</name>
<protein>
    <submittedName>
        <fullName evidence="1">Uncharacterized protein</fullName>
    </submittedName>
</protein>
<organism evidence="1">
    <name type="scientific">uncultured Pleomorphomonas sp</name>
    <dbReference type="NCBI Taxonomy" id="442121"/>
    <lineage>
        <taxon>Bacteria</taxon>
        <taxon>Pseudomonadati</taxon>
        <taxon>Pseudomonadota</taxon>
        <taxon>Alphaproteobacteria</taxon>
        <taxon>Hyphomicrobiales</taxon>
        <taxon>Pleomorphomonadaceae</taxon>
        <taxon>Pleomorphomonas</taxon>
        <taxon>environmental samples</taxon>
    </lineage>
</organism>
<dbReference type="EMBL" id="FMJD01000002">
    <property type="protein sequence ID" value="SCM72265.1"/>
    <property type="molecule type" value="Genomic_DNA"/>
</dbReference>